<feature type="transmembrane region" description="Helical" evidence="2">
    <location>
        <begin position="805"/>
        <end position="823"/>
    </location>
</feature>
<dbReference type="Pfam" id="PF05048">
    <property type="entry name" value="NosD"/>
    <property type="match status" value="1"/>
</dbReference>
<dbReference type="EMBL" id="CP037968">
    <property type="protein sequence ID" value="QYZ79392.1"/>
    <property type="molecule type" value="Genomic_DNA"/>
</dbReference>
<keyword evidence="2" id="KW-0812">Transmembrane</keyword>
<dbReference type="PROSITE" id="PS50093">
    <property type="entry name" value="PKD"/>
    <property type="match status" value="4"/>
</dbReference>
<dbReference type="CDD" id="cd00146">
    <property type="entry name" value="PKD"/>
    <property type="match status" value="4"/>
</dbReference>
<dbReference type="InterPro" id="IPR012334">
    <property type="entry name" value="Pectin_lyas_fold"/>
</dbReference>
<feature type="compositionally biased region" description="Low complexity" evidence="1">
    <location>
        <begin position="597"/>
        <end position="619"/>
    </location>
</feature>
<accession>A0A8G1A3G6</accession>
<dbReference type="PANTHER" id="PTHR36842:SF1">
    <property type="entry name" value="PROTEIN TOLB"/>
    <property type="match status" value="1"/>
</dbReference>
<dbReference type="RefSeq" id="WP_220680699.1">
    <property type="nucleotide sequence ID" value="NZ_CP037968.1"/>
</dbReference>
<evidence type="ECO:0000313" key="5">
    <source>
        <dbReference type="Proteomes" id="UP000826709"/>
    </source>
</evidence>
<dbReference type="KEGG" id="mfk:E2N92_08090"/>
<dbReference type="FunFam" id="2.60.40.10:FF:000270">
    <property type="entry name" value="Cell surface protein"/>
    <property type="match status" value="4"/>
</dbReference>
<dbReference type="InterPro" id="IPR000601">
    <property type="entry name" value="PKD_dom"/>
</dbReference>
<proteinExistence type="predicted"/>
<dbReference type="SMART" id="SM00089">
    <property type="entry name" value="PKD"/>
    <property type="match status" value="4"/>
</dbReference>
<keyword evidence="2" id="KW-1133">Transmembrane helix</keyword>
<feature type="region of interest" description="Disordered" evidence="1">
    <location>
        <begin position="593"/>
        <end position="619"/>
    </location>
</feature>
<keyword evidence="2" id="KW-0472">Membrane</keyword>
<feature type="domain" description="PKD" evidence="3">
    <location>
        <begin position="429"/>
        <end position="498"/>
    </location>
</feature>
<dbReference type="Gene3D" id="2.160.20.10">
    <property type="entry name" value="Single-stranded right-handed beta-helix, Pectin lyase-like"/>
    <property type="match status" value="1"/>
</dbReference>
<dbReference type="Gene3D" id="2.60.40.10">
    <property type="entry name" value="Immunoglobulins"/>
    <property type="match status" value="4"/>
</dbReference>
<dbReference type="SUPFAM" id="SSF51126">
    <property type="entry name" value="Pectin lyase-like"/>
    <property type="match status" value="1"/>
</dbReference>
<dbReference type="Proteomes" id="UP000826709">
    <property type="component" value="Chromosome"/>
</dbReference>
<dbReference type="InterPro" id="IPR011050">
    <property type="entry name" value="Pectin_lyase_fold/virulence"/>
</dbReference>
<dbReference type="AlphaFoldDB" id="A0A8G1A3G6"/>
<dbReference type="InterPro" id="IPR026453">
    <property type="entry name" value="PGF_pre_PGF"/>
</dbReference>
<protein>
    <submittedName>
        <fullName evidence="4">PKD domain-containing protein</fullName>
    </submittedName>
</protein>
<dbReference type="NCBIfam" id="TIGR04213">
    <property type="entry name" value="PGF_pre_PGF"/>
    <property type="match status" value="1"/>
</dbReference>
<keyword evidence="5" id="KW-1185">Reference proteome</keyword>
<evidence type="ECO:0000256" key="1">
    <source>
        <dbReference type="SAM" id="MobiDB-lite"/>
    </source>
</evidence>
<sequence>MSTIIMRRWLHLVAYLLMAVCCCAGTATAAEPTNITGPTTIDSPGIYCLNHSFFGPYNDTFITITADDVILDGHGWMIKSNGSSPAGTGILVDRAKNVTIACTLLNNFEEGCVVSGGSEVTLWGVNAFNSGSVGIKLDGATNCIVDSCRITENNGTGLEIINGLLNMITNNYFENEENVKFTGTVQSNFWNRTNTTKTNILGGSFIGGNVWTNPARNGWSDTCADTNKDGFCDEAYELNEVNVDFLPLALDQPAPLPLEVAFEADVTSGEAPLTVQFIDQSTGNPLKWGWDFGDSATSTEQNPIHVYETAGTYDVTLTVSRGEEKKEEVRTAYIKVTEPAPASLEANFTADITAGEAPFRVQFNDTSIGKPITWTWDFGDGANSSLKDPVHYYQTAGTYNVSLTVSDGTNSDTHLKADYIDVAPSSLPLAANFTSNETSGDAPFVVEFLDLSTGNPTGWEWDFGDDGNSSLQNPVHTYLETGTYNVTLTVSNSTTNNTLVLKDYIVVAGPGPEPLAANFTADMTSGRAPLTVHFTDTSTGNVSAWQWSFGDGTATSSLQHPTYVYKKAGTYSVSLTVSDGTTNDTMTRTDSIIVKASSSSSRGSGSGGSSSRSNIGVSSGLKTGDSTVFRFSGMGVSEIEITAADRIDGIRVSLEKLSKGPEGLGEPVYQYLLANMTYAEGENLDEIVFFFDLPWSWLQKYGIGVGDVVLWRFHDGIWNPLKTELVKETETKVYYRAVTPGFSYFAIAGGKGMTVIPGDTAPRVGADAGETPTSEGPGETTVTETVPSEPAGNATETATTPQPSPLGVVGAAAALVVVGFVVLKARRP</sequence>
<dbReference type="InterPro" id="IPR007742">
    <property type="entry name" value="NosD_dom"/>
</dbReference>
<organism evidence="4 5">
    <name type="scientific">Methanofollis formosanus</name>
    <dbReference type="NCBI Taxonomy" id="299308"/>
    <lineage>
        <taxon>Archaea</taxon>
        <taxon>Methanobacteriati</taxon>
        <taxon>Methanobacteriota</taxon>
        <taxon>Stenosarchaea group</taxon>
        <taxon>Methanomicrobia</taxon>
        <taxon>Methanomicrobiales</taxon>
        <taxon>Methanomicrobiaceae</taxon>
        <taxon>Methanofollis</taxon>
    </lineage>
</organism>
<dbReference type="Pfam" id="PF18911">
    <property type="entry name" value="PKD_4"/>
    <property type="match status" value="4"/>
</dbReference>
<feature type="domain" description="PKD" evidence="3">
    <location>
        <begin position="258"/>
        <end position="320"/>
    </location>
</feature>
<feature type="region of interest" description="Disordered" evidence="1">
    <location>
        <begin position="759"/>
        <end position="804"/>
    </location>
</feature>
<gene>
    <name evidence="4" type="ORF">E2N92_08090</name>
</gene>
<dbReference type="InterPro" id="IPR013783">
    <property type="entry name" value="Ig-like_fold"/>
</dbReference>
<dbReference type="SUPFAM" id="SSF49299">
    <property type="entry name" value="PKD domain"/>
    <property type="match status" value="4"/>
</dbReference>
<reference evidence="4" key="1">
    <citation type="journal article" date="2005" name="Int. J. Syst. Evol. Microbiol.">
        <title>Methanofollis formosanus sp. nov., isolated from a fish pond.</title>
        <authorList>
            <person name="Wu S.Y."/>
            <person name="Chen S.C."/>
            <person name="Lai M.C."/>
        </authorList>
    </citation>
    <scope>NUCLEOTIDE SEQUENCE</scope>
    <source>
        <strain evidence="4">ML15</strain>
    </source>
</reference>
<feature type="compositionally biased region" description="Low complexity" evidence="1">
    <location>
        <begin position="770"/>
        <end position="790"/>
    </location>
</feature>
<dbReference type="InterPro" id="IPR035986">
    <property type="entry name" value="PKD_dom_sf"/>
</dbReference>
<evidence type="ECO:0000313" key="4">
    <source>
        <dbReference type="EMBL" id="QYZ79392.1"/>
    </source>
</evidence>
<evidence type="ECO:0000256" key="2">
    <source>
        <dbReference type="SAM" id="Phobius"/>
    </source>
</evidence>
<dbReference type="OrthoDB" id="136775at2157"/>
<evidence type="ECO:0000259" key="3">
    <source>
        <dbReference type="PROSITE" id="PS50093"/>
    </source>
</evidence>
<dbReference type="InterPro" id="IPR022409">
    <property type="entry name" value="PKD/Chitinase_dom"/>
</dbReference>
<dbReference type="PANTHER" id="PTHR36842">
    <property type="entry name" value="PROTEIN TOLB HOMOLOG"/>
    <property type="match status" value="1"/>
</dbReference>
<feature type="domain" description="PKD" evidence="3">
    <location>
        <begin position="515"/>
        <end position="599"/>
    </location>
</feature>
<reference evidence="4" key="2">
    <citation type="submission" date="2019-03" db="EMBL/GenBank/DDBJ databases">
        <authorList>
            <person name="Chen S.-C."/>
            <person name="Wu S.-Y."/>
            <person name="Lai M.-C."/>
        </authorList>
    </citation>
    <scope>NUCLEOTIDE SEQUENCE</scope>
    <source>
        <strain evidence="4">ML15</strain>
    </source>
</reference>
<feature type="domain" description="PKD" evidence="3">
    <location>
        <begin position="344"/>
        <end position="411"/>
    </location>
</feature>
<name>A0A8G1A3G6_9EURY</name>